<comment type="similarity">
    <text evidence="2">Belongs to the class II ribonucleoside-triphosphate reductase family.</text>
</comment>
<evidence type="ECO:0000259" key="11">
    <source>
        <dbReference type="Pfam" id="PF17975"/>
    </source>
</evidence>
<evidence type="ECO:0000256" key="6">
    <source>
        <dbReference type="ARBA" id="ARBA00023002"/>
    </source>
</evidence>
<evidence type="ECO:0000256" key="8">
    <source>
        <dbReference type="ARBA" id="ARBA00023284"/>
    </source>
</evidence>
<evidence type="ECO:0000256" key="2">
    <source>
        <dbReference type="ARBA" id="ARBA00005654"/>
    </source>
</evidence>
<comment type="cofactor">
    <cofactor evidence="1">
        <name>adenosylcob(III)alamin</name>
        <dbReference type="ChEBI" id="CHEBI:18408"/>
    </cofactor>
</comment>
<protein>
    <recommendedName>
        <fullName evidence="3">ribonucleoside-triphosphate reductase (thioredoxin)</fullName>
        <ecNumber evidence="3">1.17.4.2</ecNumber>
    </recommendedName>
</protein>
<evidence type="ECO:0000256" key="3">
    <source>
        <dbReference type="ARBA" id="ARBA00012275"/>
    </source>
</evidence>
<evidence type="ECO:0000313" key="14">
    <source>
        <dbReference type="Proteomes" id="UP000078348"/>
    </source>
</evidence>
<organism evidence="13 14">
    <name type="scientific">Blastocystis sp. subtype 1 (strain ATCC 50177 / NandII)</name>
    <dbReference type="NCBI Taxonomy" id="478820"/>
    <lineage>
        <taxon>Eukaryota</taxon>
        <taxon>Sar</taxon>
        <taxon>Stramenopiles</taxon>
        <taxon>Bigyra</taxon>
        <taxon>Opalozoa</taxon>
        <taxon>Opalinata</taxon>
        <taxon>Blastocystidae</taxon>
        <taxon>Blastocystis</taxon>
    </lineage>
</organism>
<dbReference type="Gene3D" id="3.20.70.20">
    <property type="match status" value="4"/>
</dbReference>
<feature type="domain" description="B12-dependent ribonucleotide reductase insertion" evidence="12">
    <location>
        <begin position="173"/>
        <end position="241"/>
    </location>
</feature>
<evidence type="ECO:0000313" key="13">
    <source>
        <dbReference type="EMBL" id="OAO13960.1"/>
    </source>
</evidence>
<feature type="domain" description="Ribonucleotide reductase alpha-helical" evidence="11">
    <location>
        <begin position="9"/>
        <end position="109"/>
    </location>
</feature>
<keyword evidence="14" id="KW-1185">Reference proteome</keyword>
<dbReference type="GO" id="GO:0006260">
    <property type="term" value="P:DNA replication"/>
    <property type="evidence" value="ECO:0007669"/>
    <property type="project" value="UniProtKB-KW"/>
</dbReference>
<accession>A0A196SA75</accession>
<name>A0A196SA75_BLAHN</name>
<dbReference type="GO" id="GO:0004748">
    <property type="term" value="F:ribonucleoside-diphosphate reductase activity, thioredoxin disulfide as acceptor"/>
    <property type="evidence" value="ECO:0007669"/>
    <property type="project" value="TreeGrafter"/>
</dbReference>
<keyword evidence="7" id="KW-1015">Disulfide bond</keyword>
<dbReference type="EC" id="1.17.4.2" evidence="3"/>
<evidence type="ECO:0000256" key="5">
    <source>
        <dbReference type="ARBA" id="ARBA00022705"/>
    </source>
</evidence>
<dbReference type="STRING" id="478820.A0A196SA75"/>
<comment type="catalytic activity">
    <reaction evidence="10">
        <text>a 2'-deoxyribonucleoside 5'-triphosphate + [thioredoxin]-disulfide + H2O = a ribonucleoside 5'-triphosphate + [thioredoxin]-dithiol</text>
        <dbReference type="Rhea" id="RHEA:12701"/>
        <dbReference type="Rhea" id="RHEA-COMP:10698"/>
        <dbReference type="Rhea" id="RHEA-COMP:10700"/>
        <dbReference type="ChEBI" id="CHEBI:15377"/>
        <dbReference type="ChEBI" id="CHEBI:29950"/>
        <dbReference type="ChEBI" id="CHEBI:50058"/>
        <dbReference type="ChEBI" id="CHEBI:61557"/>
        <dbReference type="ChEBI" id="CHEBI:61560"/>
        <dbReference type="EC" id="1.17.4.2"/>
    </reaction>
</comment>
<dbReference type="GO" id="GO:0008998">
    <property type="term" value="F:ribonucleoside-triphosphate reductase (thioredoxin) activity"/>
    <property type="evidence" value="ECO:0007669"/>
    <property type="project" value="UniProtKB-EC"/>
</dbReference>
<dbReference type="GO" id="GO:0031419">
    <property type="term" value="F:cobalamin binding"/>
    <property type="evidence" value="ECO:0007669"/>
    <property type="project" value="UniProtKB-KW"/>
</dbReference>
<keyword evidence="9" id="KW-0170">Cobalt</keyword>
<dbReference type="Pfam" id="PF21995">
    <property type="entry name" value="RNR-II_ins_dom"/>
    <property type="match status" value="1"/>
</dbReference>
<evidence type="ECO:0000256" key="1">
    <source>
        <dbReference type="ARBA" id="ARBA00001922"/>
    </source>
</evidence>
<evidence type="ECO:0000256" key="9">
    <source>
        <dbReference type="ARBA" id="ARBA00023285"/>
    </source>
</evidence>
<gene>
    <name evidence="13" type="ORF">AV274_4306</name>
</gene>
<dbReference type="OrthoDB" id="14890at2759"/>
<dbReference type="PANTHER" id="PTHR43371:SF1">
    <property type="entry name" value="RIBONUCLEOSIDE-DIPHOSPHATE REDUCTASE"/>
    <property type="match status" value="1"/>
</dbReference>
<keyword evidence="4" id="KW-0846">Cobalamin</keyword>
<dbReference type="PANTHER" id="PTHR43371">
    <property type="entry name" value="VITAMIN B12-DEPENDENT RIBONUCLEOTIDE REDUCTASE"/>
    <property type="match status" value="1"/>
</dbReference>
<keyword evidence="6" id="KW-0560">Oxidoreductase</keyword>
<dbReference type="Pfam" id="PF17975">
    <property type="entry name" value="RNR_Alpha"/>
    <property type="match status" value="1"/>
</dbReference>
<evidence type="ECO:0000256" key="4">
    <source>
        <dbReference type="ARBA" id="ARBA00022628"/>
    </source>
</evidence>
<dbReference type="InterPro" id="IPR054158">
    <property type="entry name" value="RNR-II_ins_dom"/>
</dbReference>
<keyword evidence="8" id="KW-0676">Redox-active center</keyword>
<dbReference type="SUPFAM" id="SSF51998">
    <property type="entry name" value="PFL-like glycyl radical enzymes"/>
    <property type="match status" value="2"/>
</dbReference>
<evidence type="ECO:0000256" key="7">
    <source>
        <dbReference type="ARBA" id="ARBA00023157"/>
    </source>
</evidence>
<dbReference type="InterPro" id="IPR040763">
    <property type="entry name" value="RNR_alpha_hel"/>
</dbReference>
<comment type="caution">
    <text evidence="13">The sequence shown here is derived from an EMBL/GenBank/DDBJ whole genome shotgun (WGS) entry which is preliminary data.</text>
</comment>
<evidence type="ECO:0000256" key="10">
    <source>
        <dbReference type="ARBA" id="ARBA00048987"/>
    </source>
</evidence>
<dbReference type="Proteomes" id="UP000078348">
    <property type="component" value="Unassembled WGS sequence"/>
</dbReference>
<keyword evidence="5" id="KW-0235">DNA replication</keyword>
<dbReference type="AlphaFoldDB" id="A0A196SA75"/>
<reference evidence="13 14" key="1">
    <citation type="submission" date="2016-05" db="EMBL/GenBank/DDBJ databases">
        <title>Nuclear genome of Blastocystis sp. subtype 1 NandII.</title>
        <authorList>
            <person name="Gentekaki E."/>
            <person name="Curtis B."/>
            <person name="Stairs C."/>
            <person name="Eme L."/>
            <person name="Herman E."/>
            <person name="Klimes V."/>
            <person name="Arias M.C."/>
            <person name="Elias M."/>
            <person name="Hilliou F."/>
            <person name="Klute M."/>
            <person name="Malik S.-B."/>
            <person name="Pightling A."/>
            <person name="Rachubinski R."/>
            <person name="Salas D."/>
            <person name="Schlacht A."/>
            <person name="Suga H."/>
            <person name="Archibald J."/>
            <person name="Ball S.G."/>
            <person name="Clark G."/>
            <person name="Dacks J."/>
            <person name="Van Der Giezen M."/>
            <person name="Tsaousis A."/>
            <person name="Roger A."/>
        </authorList>
    </citation>
    <scope>NUCLEOTIDE SEQUENCE [LARGE SCALE GENOMIC DNA]</scope>
    <source>
        <strain evidence="14">ATCC 50177 / NandII</strain>
    </source>
</reference>
<dbReference type="InterPro" id="IPR050862">
    <property type="entry name" value="RdRp_reductase_class-2"/>
</dbReference>
<evidence type="ECO:0000259" key="12">
    <source>
        <dbReference type="Pfam" id="PF21995"/>
    </source>
</evidence>
<proteinExistence type="inferred from homology"/>
<dbReference type="EMBL" id="LXWW01000305">
    <property type="protein sequence ID" value="OAO13960.1"/>
    <property type="molecule type" value="Genomic_DNA"/>
</dbReference>
<sequence length="749" mass="84822">MSCDLCFKLDDAFLEKYKSLQPPFGYAPLGELVYRRTYSRTLEDGSKEDWWQTVRRVVEGTYSLQKEHIQSFHLGWDDDQGQRSAQEMYDLIYNMKFLPPGRGLWVMGTPVIHKKNLSAALNNCAFVSTEDLAADPTRPFEFLMDASMLGVGVGFDTKGRGQVLIVGPKEGEPMTYLIEDSREGWVNSLSVLLKSFFGVKGEKQPAVVFDYSAIRPEGMPLKTFGGVSSGPRPLRELHDTIRGLLEKQVGSVMDSRTIVDLFNLIGKCVVSGNVRRSAEIAFGEADDETFLDLKDYEKNPERMAWGWSSNNSVGSVMDSRTIVDLFNLIGKCVVSGNVRRSAEIAFGEADDETFLDLKDYEKNPERMAWGWSSNNSVFARVGMDYTNVANHLRVNGEPGLAWLENMQKYGRMADGVNWKDRRVKGGNPCLEQSLESYELCCLVETFPAKHATLKEYLRTLKFAYLYAKTVTLRMTHWPETNRVMLRNRRIGCSVSGVADFLGAHSLEELREWLDAGYQTVQHWDEVYSNWFCIPRSIKTTSVKPSGTVSLLAGATPGMHYPLGKYYIRRVRFQKDSDMLPALKRAGYPIEPCVGQEKTMVVVSFPACSGEKVTIQEDVSIFEQFSLAAFLQRYWADNQVSCTISFDPETEADKITKCLDFFQYQLKGCAMLPRVKLDMFPQLPYESIDEATYRAMVKDLKPINWDVEDGTVEEAVEQKCVQSVARTPRECNFCDTEQSEISMTGEYKAD</sequence>